<keyword evidence="2" id="KW-0328">Glycosyltransferase</keyword>
<gene>
    <name evidence="6" type="ORF">MARPU_05300</name>
</gene>
<dbReference type="SUPFAM" id="SSF53448">
    <property type="entry name" value="Nucleotide-diphospho-sugar transferases"/>
    <property type="match status" value="1"/>
</dbReference>
<sequence length="338" mass="37234">MNAQQSRHYPSRPALEVLICTHQRARLLARALDSLEAATRPTDCPLGVFVVANACSDDTPRLLAERAATTDTARLPLRWIVDPVPGKSHALNLALPQARAPLIAFVDDDHRLDPGYLLALVEAARTQPEAELFCGRILPDWDGSEPAWVHDQGPYRIYPLPVPRFDLGAEPHPVVPGSATPGGGNLAIRQGLFARIGPFRLELGPHGHNLGGAEDIEWVKRAVASGAPLHYVPGMCQYHYVEADRMTLGYVLRKAYERSASTLRIAPSAHPRRWPPRYMLRKVVGYGLRALFALGWPARRFYLTRLAAALGEIKGFSQQVRDPRPESPSGSDPDAPTR</sequence>
<name>W0E8K3_MARPU</name>
<dbReference type="HOGENOM" id="CLU_025996_19_2_6"/>
<accession>W0E8K3</accession>
<proteinExistence type="inferred from homology"/>
<dbReference type="Gene3D" id="3.90.550.10">
    <property type="entry name" value="Spore Coat Polysaccharide Biosynthesis Protein SpsA, Chain A"/>
    <property type="match status" value="1"/>
</dbReference>
<dbReference type="InterPro" id="IPR001173">
    <property type="entry name" value="Glyco_trans_2-like"/>
</dbReference>
<organism evidence="6 7">
    <name type="scientific">Marichromatium purpuratum 984</name>
    <dbReference type="NCBI Taxonomy" id="765910"/>
    <lineage>
        <taxon>Bacteria</taxon>
        <taxon>Pseudomonadati</taxon>
        <taxon>Pseudomonadota</taxon>
        <taxon>Gammaproteobacteria</taxon>
        <taxon>Chromatiales</taxon>
        <taxon>Chromatiaceae</taxon>
        <taxon>Marichromatium</taxon>
    </lineage>
</organism>
<dbReference type="eggNOG" id="COG1216">
    <property type="taxonomic scope" value="Bacteria"/>
</dbReference>
<dbReference type="STRING" id="765910.MARPU_05300"/>
<dbReference type="EMBL" id="CP007031">
    <property type="protein sequence ID" value="AHF05391.1"/>
    <property type="molecule type" value="Genomic_DNA"/>
</dbReference>
<comment type="similarity">
    <text evidence="1">Belongs to the glycosyltransferase 2 family.</text>
</comment>
<dbReference type="Pfam" id="PF00535">
    <property type="entry name" value="Glycos_transf_2"/>
    <property type="match status" value="1"/>
</dbReference>
<evidence type="ECO:0000256" key="4">
    <source>
        <dbReference type="SAM" id="MobiDB-lite"/>
    </source>
</evidence>
<evidence type="ECO:0000259" key="5">
    <source>
        <dbReference type="Pfam" id="PF00535"/>
    </source>
</evidence>
<reference evidence="6 7" key="1">
    <citation type="submission" date="2013-12" db="EMBL/GenBank/DDBJ databases">
        <authorList>
            <consortium name="DOE Joint Genome Institute"/>
            <person name="Bryant D.A."/>
            <person name="Huntemann M."/>
            <person name="Han J."/>
            <person name="Chen A."/>
            <person name="Kyrpides N."/>
            <person name="Mavromatis K."/>
            <person name="Markowitz V."/>
            <person name="Palaniappan K."/>
            <person name="Ivanova N."/>
            <person name="Schaumberg A."/>
            <person name="Pati A."/>
            <person name="Liolios K."/>
            <person name="Nordberg H.P."/>
            <person name="Cantor M.N."/>
            <person name="Hua S.X."/>
            <person name="Woyke T."/>
        </authorList>
    </citation>
    <scope>NUCLEOTIDE SEQUENCE [LARGE SCALE GENOMIC DNA]</scope>
    <source>
        <strain evidence="6 7">984</strain>
    </source>
</reference>
<evidence type="ECO:0000313" key="7">
    <source>
        <dbReference type="Proteomes" id="UP000005275"/>
    </source>
</evidence>
<dbReference type="PANTHER" id="PTHR43179">
    <property type="entry name" value="RHAMNOSYLTRANSFERASE WBBL"/>
    <property type="match status" value="1"/>
</dbReference>
<dbReference type="Proteomes" id="UP000005275">
    <property type="component" value="Chromosome"/>
</dbReference>
<evidence type="ECO:0000256" key="1">
    <source>
        <dbReference type="ARBA" id="ARBA00006739"/>
    </source>
</evidence>
<evidence type="ECO:0000313" key="6">
    <source>
        <dbReference type="EMBL" id="AHF05391.1"/>
    </source>
</evidence>
<evidence type="ECO:0000256" key="2">
    <source>
        <dbReference type="ARBA" id="ARBA00022676"/>
    </source>
</evidence>
<dbReference type="KEGG" id="mpur:MARPU_05300"/>
<evidence type="ECO:0000256" key="3">
    <source>
        <dbReference type="ARBA" id="ARBA00022679"/>
    </source>
</evidence>
<keyword evidence="7" id="KW-1185">Reference proteome</keyword>
<feature type="region of interest" description="Disordered" evidence="4">
    <location>
        <begin position="317"/>
        <end position="338"/>
    </location>
</feature>
<protein>
    <recommendedName>
        <fullName evidence="5">Glycosyltransferase 2-like domain-containing protein</fullName>
    </recommendedName>
</protein>
<feature type="domain" description="Glycosyltransferase 2-like" evidence="5">
    <location>
        <begin position="17"/>
        <end position="151"/>
    </location>
</feature>
<dbReference type="PANTHER" id="PTHR43179:SF12">
    <property type="entry name" value="GALACTOFURANOSYLTRANSFERASE GLFT2"/>
    <property type="match status" value="1"/>
</dbReference>
<dbReference type="GO" id="GO:0016757">
    <property type="term" value="F:glycosyltransferase activity"/>
    <property type="evidence" value="ECO:0007669"/>
    <property type="project" value="UniProtKB-KW"/>
</dbReference>
<dbReference type="CDD" id="cd00761">
    <property type="entry name" value="Glyco_tranf_GTA_type"/>
    <property type="match status" value="1"/>
</dbReference>
<keyword evidence="3" id="KW-0808">Transferase</keyword>
<dbReference type="AlphaFoldDB" id="W0E8K3"/>
<dbReference type="InterPro" id="IPR029044">
    <property type="entry name" value="Nucleotide-diphossugar_trans"/>
</dbReference>